<dbReference type="Pfam" id="PF24883">
    <property type="entry name" value="NPHP3_N"/>
    <property type="match status" value="1"/>
</dbReference>
<dbReference type="InterPro" id="IPR016167">
    <property type="entry name" value="FAD-bd_PCMH_sub1"/>
</dbReference>
<dbReference type="EMBL" id="QJNU01000154">
    <property type="protein sequence ID" value="RYP05824.1"/>
    <property type="molecule type" value="Genomic_DNA"/>
</dbReference>
<dbReference type="InterPro" id="IPR036322">
    <property type="entry name" value="WD40_repeat_dom_sf"/>
</dbReference>
<dbReference type="PROSITE" id="PS51387">
    <property type="entry name" value="FAD_PCMH"/>
    <property type="match status" value="1"/>
</dbReference>
<gene>
    <name evidence="5" type="ORF">DL764_003535</name>
</gene>
<dbReference type="OrthoDB" id="194358at2759"/>
<dbReference type="InterPro" id="IPR016169">
    <property type="entry name" value="FAD-bd_PCMH_sub2"/>
</dbReference>
<comment type="caution">
    <text evidence="5">The sequence shown here is derived from an EMBL/GenBank/DDBJ whole genome shotgun (WGS) entry which is preliminary data.</text>
</comment>
<feature type="domain" description="FAD-binding PCMH-type" evidence="4">
    <location>
        <begin position="1663"/>
        <end position="1884"/>
    </location>
</feature>
<feature type="region of interest" description="Disordered" evidence="3">
    <location>
        <begin position="1401"/>
        <end position="1429"/>
    </location>
</feature>
<name>A0A4Q4TIN7_9PEZI</name>
<feature type="compositionally biased region" description="Low complexity" evidence="3">
    <location>
        <begin position="1795"/>
        <end position="1809"/>
    </location>
</feature>
<dbReference type="InterPro" id="IPR016166">
    <property type="entry name" value="FAD-bd_PCMH"/>
</dbReference>
<dbReference type="InterPro" id="IPR054471">
    <property type="entry name" value="GPIID_WHD"/>
</dbReference>
<dbReference type="InterPro" id="IPR015943">
    <property type="entry name" value="WD40/YVTN_repeat-like_dom_sf"/>
</dbReference>
<dbReference type="GO" id="GO:0016491">
    <property type="term" value="F:oxidoreductase activity"/>
    <property type="evidence" value="ECO:0007669"/>
    <property type="project" value="InterPro"/>
</dbReference>
<keyword evidence="6" id="KW-1185">Reference proteome</keyword>
<evidence type="ECO:0000259" key="4">
    <source>
        <dbReference type="PROSITE" id="PS51387"/>
    </source>
</evidence>
<evidence type="ECO:0000256" key="3">
    <source>
        <dbReference type="SAM" id="MobiDB-lite"/>
    </source>
</evidence>
<dbReference type="Pfam" id="PF08031">
    <property type="entry name" value="BBE"/>
    <property type="match status" value="1"/>
</dbReference>
<dbReference type="Gene3D" id="3.30.43.10">
    <property type="entry name" value="Uridine Diphospho-n-acetylenolpyruvylglucosamine Reductase, domain 2"/>
    <property type="match status" value="1"/>
</dbReference>
<protein>
    <recommendedName>
        <fullName evidence="4">FAD-binding PCMH-type domain-containing protein</fullName>
    </recommendedName>
</protein>
<dbReference type="InterPro" id="IPR036318">
    <property type="entry name" value="FAD-bd_PCMH-like_sf"/>
</dbReference>
<comment type="similarity">
    <text evidence="1">Belongs to the oxygen-dependent FAD-linked oxidoreductase family.</text>
</comment>
<dbReference type="SUPFAM" id="SSF50978">
    <property type="entry name" value="WD40 repeat-like"/>
    <property type="match status" value="1"/>
</dbReference>
<feature type="region of interest" description="Disordered" evidence="3">
    <location>
        <begin position="1519"/>
        <end position="1538"/>
    </location>
</feature>
<reference evidence="5 6" key="1">
    <citation type="submission" date="2018-06" db="EMBL/GenBank/DDBJ databases">
        <title>Complete Genomes of Monosporascus.</title>
        <authorList>
            <person name="Robinson A.J."/>
            <person name="Natvig D.O."/>
        </authorList>
    </citation>
    <scope>NUCLEOTIDE SEQUENCE [LARGE SCALE GENOMIC DNA]</scope>
    <source>
        <strain evidence="5 6">CBS 110550</strain>
    </source>
</reference>
<evidence type="ECO:0000313" key="6">
    <source>
        <dbReference type="Proteomes" id="UP000293360"/>
    </source>
</evidence>
<dbReference type="Gene3D" id="2.130.10.10">
    <property type="entry name" value="YVTN repeat-like/Quinoprotein amine dehydrogenase"/>
    <property type="match status" value="2"/>
</dbReference>
<feature type="compositionally biased region" description="Low complexity" evidence="3">
    <location>
        <begin position="1816"/>
        <end position="1833"/>
    </location>
</feature>
<keyword evidence="2" id="KW-0677">Repeat</keyword>
<dbReference type="Gene3D" id="3.30.465.10">
    <property type="match status" value="1"/>
</dbReference>
<dbReference type="InterPro" id="IPR001680">
    <property type="entry name" value="WD40_rpt"/>
</dbReference>
<proteinExistence type="inferred from homology"/>
<feature type="region of interest" description="Disordered" evidence="3">
    <location>
        <begin position="1320"/>
        <end position="1362"/>
    </location>
</feature>
<feature type="compositionally biased region" description="Low complexity" evidence="3">
    <location>
        <begin position="1325"/>
        <end position="1337"/>
    </location>
</feature>
<feature type="compositionally biased region" description="Pro residues" evidence="3">
    <location>
        <begin position="1522"/>
        <end position="1532"/>
    </location>
</feature>
<dbReference type="InterPro" id="IPR029058">
    <property type="entry name" value="AB_hydrolase_fold"/>
</dbReference>
<dbReference type="SUPFAM" id="SSF56176">
    <property type="entry name" value="FAD-binding/transporter-associated domain-like"/>
    <property type="match status" value="1"/>
</dbReference>
<dbReference type="SUPFAM" id="SSF53474">
    <property type="entry name" value="alpha/beta-Hydrolases"/>
    <property type="match status" value="1"/>
</dbReference>
<dbReference type="Gene3D" id="3.40.462.20">
    <property type="match status" value="1"/>
</dbReference>
<dbReference type="Pfam" id="PF22939">
    <property type="entry name" value="WHD_GPIID"/>
    <property type="match status" value="1"/>
</dbReference>
<feature type="region of interest" description="Disordered" evidence="3">
    <location>
        <begin position="1795"/>
        <end position="1852"/>
    </location>
</feature>
<dbReference type="InterPro" id="IPR006094">
    <property type="entry name" value="Oxid_FAD_bind_N"/>
</dbReference>
<evidence type="ECO:0000313" key="5">
    <source>
        <dbReference type="EMBL" id="RYP05824.1"/>
    </source>
</evidence>
<dbReference type="GO" id="GO:0071949">
    <property type="term" value="F:FAD binding"/>
    <property type="evidence" value="ECO:0007669"/>
    <property type="project" value="InterPro"/>
</dbReference>
<dbReference type="InterPro" id="IPR012951">
    <property type="entry name" value="BBE"/>
</dbReference>
<feature type="region of interest" description="Disordered" evidence="3">
    <location>
        <begin position="1"/>
        <end position="50"/>
    </location>
</feature>
<dbReference type="InterPro" id="IPR056884">
    <property type="entry name" value="NPHP3-like_N"/>
</dbReference>
<accession>A0A4Q4TIN7</accession>
<dbReference type="Proteomes" id="UP000293360">
    <property type="component" value="Unassembled WGS sequence"/>
</dbReference>
<dbReference type="PANTHER" id="PTHR10039:SF16">
    <property type="entry name" value="GPI INOSITOL-DEACYLASE"/>
    <property type="match status" value="1"/>
</dbReference>
<dbReference type="PANTHER" id="PTHR10039">
    <property type="entry name" value="AMELOGENIN"/>
    <property type="match status" value="1"/>
</dbReference>
<evidence type="ECO:0000256" key="2">
    <source>
        <dbReference type="ARBA" id="ARBA00022737"/>
    </source>
</evidence>
<evidence type="ECO:0000256" key="1">
    <source>
        <dbReference type="ARBA" id="ARBA00005466"/>
    </source>
</evidence>
<organism evidence="5 6">
    <name type="scientific">Monosporascus ibericus</name>
    <dbReference type="NCBI Taxonomy" id="155417"/>
    <lineage>
        <taxon>Eukaryota</taxon>
        <taxon>Fungi</taxon>
        <taxon>Dikarya</taxon>
        <taxon>Ascomycota</taxon>
        <taxon>Pezizomycotina</taxon>
        <taxon>Sordariomycetes</taxon>
        <taxon>Xylariomycetidae</taxon>
        <taxon>Xylariales</taxon>
        <taxon>Xylariales incertae sedis</taxon>
        <taxon>Monosporascus</taxon>
    </lineage>
</organism>
<sequence length="2095" mass="227686">MASPQLRKLDSSPAVGGFLSRLSTGTSSRKRRSSVSPGASEGGKGPLGLTTIHEPAKDAVADLVFVHGLGGGSRKTWSYSPDTSHFWPLSWLPTDPDFHDVRINTFGYKSDWGERQQSVLNIHDFAQSLIGALKNHPNPTCENLSRRIHSMFFLGTPHRGSNMAAILDTMLTVAWGRKPFVADLVPNSMSLTAINDAFRHFAPALRIWSFFETLPMKAPGVKRIVVVDQHSAVLGYANEEISPMHADHRQVCKFENTADPNYRMLRNALVTAIDFIRQAGLSGIDSSSAGMAKWAFASEAVDEQEPSTDMKARLGSFLGVDDSHKLDLMTHQVLRQPGSCLWLTESAHFAQKVLELEEDDFVLDDNDEINMWRKLFVDRIFGIKSALQHFWVVDGVDECINFQGLFSKRFLATIPSNVRLFATSRDFDTIRRGLAPLASRAHVQTLVNSDTVEDMRLFLSSQLRDMGKLESDEDCDNICERILAKANGSFLWTRLVLQEFENAWTEEAMDSILSGIPPDLFELYVRMLQSIEVDPGKMTLARSILSWVVLATHPLSVNELRCAVKLDTKLTLQNAAKAAPDVCGQLVFVDQDDRVHLIHETVREFLISEELDSVLGIVKKMGHTKLAQLLLDYLSGDVLKHRDGTATSGPATHSRGFAGRSPVVRIASDLSLLEYAASHFSWHVCRATAEDDGLFKSLVNFFKSDCVLFWIEHIAKSNDLADITRAAINLREYLGRSKYLPPTAPDFQFIDKWVVDLIRVAAKFRTQLLVCPSSIHCLIPPLCPTESMISKTFNVPGRPTPVLGVHGLPTGAWDDCLVRITFQKGQTAAVSHGVRLFAVGLSTGHICMYDSSSVQIVHRLVHPERVRLLEFSQDDMYIVSCGTKSVVVWETRAGERLHTFDIHAPSLAVTFIGSDELLCVLQSSELIKWDLDSGHSEIISWLDDAGTPDIDQPSENGGTIIPVQPPSHAALLDRGDEILLAVGYRTYPIVLWSALDLRLLGHCRPGIELNGIRDIAFNPNPEIPVLVASYQDGNFSVHNYQDMEMQFRRRSAANCLKCSSDGQSLIVGGSRGSLDVFDFDHDGYGRITLAPVYSAVDPEGDPIQAVAFSHDGRRFVDLVEEQARVWAPAGLVRKRINELVDTIDSSSNAPSVVCASSVATIGALGGQYDPEITSPLVPSMSGLFIVAGRSNGDVVLFSTSPPKEAGVLFRHSKGVSVVSVHLCELENLVVSADDSGRIIGAEISPTTLARLDPARPISAARVVMDRRFPGAVSTIPVNTSASRMLICSRHITELWEFPSGTPLGRVGGPGEIIACADGEGERSELPPSLSPPLASLAKGRSSSDSEAKAIEPLPSPNPAFRSTFQHPSHDEWFVIVTGGFAHVYTWTDFSSLTPTGIYLDRGTGGQRDKESGTNAYASEPDPFEPTTSPPDFRGASSFLVGHEFVIEHFHQIAPIEHTRLYRWPAAAFDPLSTTGRAAPAVEPHFEEIGPGVKMLLGLSGPTTMFFLDVNFWVCTAKLQSQTPPPPPPPPLPSISRPGEASLSAASAFANSTPTASRWARSPSTSPGSDLRRHFFALAEWRAAGGELVCALVGNTSTSTSATTPRRASRDVVFANGNSIVIGHQLVNMTLGLGTLHTEIKSGTVLASSGAGYEESLKRRSDTCFEEAAVVLKATSAEEVSTAVQFATHNKLQLTICGGGHSPSGVSCITGLVIDLSLMRSVRVDPDARTVTFGGGCLWRDIYGALAEHGLAATGGVVNHTGLGGLILGGGTGSLEGKHGCPSTISSLSRWCWPTAPSSRPRTVRTRTCSGPSAVLAPSSASRQSSRPGAAPRAVFGPAPGQDGRPLPFANEFHARDGPAHKLALGWGWVPPDFIAPVALALVYYDGPAADGEAYFEPLLYLSQLVNMATEIDVGESTGAMSAHGGRHLIDATSVVMPLSGDALEGIGPEFREFAEQKRGCPRSACITEVFPDNAARAVAQSATAFANRRGGYRAVFMWFWEGQELDAEVRTFNRSLCDKIRTECGALRDGPREAGESVGVHMSAEPDALKPGVRFGNNLPRLQELKMKYYPNNVFNKWHNILARDSYASVHARCR</sequence>
<dbReference type="Pfam" id="PF01565">
    <property type="entry name" value="FAD_binding_4"/>
    <property type="match status" value="1"/>
</dbReference>
<dbReference type="SMART" id="SM00320">
    <property type="entry name" value="WD40"/>
    <property type="match status" value="4"/>
</dbReference>